<proteinExistence type="predicted"/>
<feature type="repeat" description="ANK" evidence="4">
    <location>
        <begin position="208"/>
        <end position="240"/>
    </location>
</feature>
<dbReference type="Ensembl" id="ENSNFUT00015027835.1">
    <property type="protein sequence ID" value="ENSNFUP00015026646.1"/>
    <property type="gene ID" value="ENSNFUG00015012906.1"/>
</dbReference>
<dbReference type="OMA" id="MNTYEEY"/>
<dbReference type="Pfam" id="PF07525">
    <property type="entry name" value="SOCS_box"/>
    <property type="match status" value="1"/>
</dbReference>
<dbReference type="Proteomes" id="UP000822369">
    <property type="component" value="Chromosome 9"/>
</dbReference>
<dbReference type="InterPro" id="IPR036036">
    <property type="entry name" value="SOCS_box-like_dom_sf"/>
</dbReference>
<dbReference type="InterPro" id="IPR036770">
    <property type="entry name" value="Ankyrin_rpt-contain_sf"/>
</dbReference>
<dbReference type="PANTHER" id="PTHR24126:SF14">
    <property type="entry name" value="ANK_REP_REGION DOMAIN-CONTAINING PROTEIN"/>
    <property type="match status" value="1"/>
</dbReference>
<reference evidence="7" key="1">
    <citation type="submission" date="2014-08" db="EMBL/GenBank/DDBJ databases">
        <authorList>
            <person name="Senf B."/>
            <person name="Petzold A."/>
            <person name="Downie B.R."/>
            <person name="Koch P."/>
            <person name="Platzer M."/>
        </authorList>
    </citation>
    <scope>NUCLEOTIDE SEQUENCE [LARGE SCALE GENOMIC DNA]</scope>
    <source>
        <strain evidence="7">GRZ</strain>
    </source>
</reference>
<dbReference type="SUPFAM" id="SSF158235">
    <property type="entry name" value="SOCS box-like"/>
    <property type="match status" value="1"/>
</dbReference>
<accession>A0A8C6LWX7</accession>
<feature type="repeat" description="ANK" evidence="4">
    <location>
        <begin position="109"/>
        <end position="141"/>
    </location>
</feature>
<dbReference type="GO" id="GO:0035556">
    <property type="term" value="P:intracellular signal transduction"/>
    <property type="evidence" value="ECO:0007669"/>
    <property type="project" value="InterPro"/>
</dbReference>
<dbReference type="Gene3D" id="1.10.750.20">
    <property type="entry name" value="SOCS box"/>
    <property type="match status" value="1"/>
</dbReference>
<evidence type="ECO:0000259" key="5">
    <source>
        <dbReference type="PROSITE" id="PS50225"/>
    </source>
</evidence>
<dbReference type="OrthoDB" id="20872at2759"/>
<dbReference type="UniPathway" id="UPA00143"/>
<evidence type="ECO:0000256" key="2">
    <source>
        <dbReference type="ARBA" id="ARBA00022737"/>
    </source>
</evidence>
<dbReference type="EMBL" id="JAAVVJ010000009">
    <property type="protein sequence ID" value="KAF7215113.1"/>
    <property type="molecule type" value="Genomic_DNA"/>
</dbReference>
<gene>
    <name evidence="7" type="primary">ASB15</name>
    <name evidence="6" type="ORF">G4P62_013288</name>
</gene>
<dbReference type="KEGG" id="nfu:107389486"/>
<protein>
    <submittedName>
        <fullName evidence="7">Ankyrin repeat and SOCS box containing 15</fullName>
    </submittedName>
    <submittedName>
        <fullName evidence="6">Ankyrin repeat and SOCS box protein 15-like</fullName>
    </submittedName>
</protein>
<reference evidence="7" key="3">
    <citation type="submission" date="2025-05" db="UniProtKB">
        <authorList>
            <consortium name="Ensembl"/>
        </authorList>
    </citation>
    <scope>IDENTIFICATION</scope>
</reference>
<dbReference type="SMART" id="SM00969">
    <property type="entry name" value="SOCS_box"/>
    <property type="match status" value="1"/>
</dbReference>
<dbReference type="PROSITE" id="PS50297">
    <property type="entry name" value="ANK_REP_REGION"/>
    <property type="match status" value="5"/>
</dbReference>
<organism evidence="7 8">
    <name type="scientific">Nothobranchius furzeri</name>
    <name type="common">Turquoise killifish</name>
    <dbReference type="NCBI Taxonomy" id="105023"/>
    <lineage>
        <taxon>Eukaryota</taxon>
        <taxon>Metazoa</taxon>
        <taxon>Chordata</taxon>
        <taxon>Craniata</taxon>
        <taxon>Vertebrata</taxon>
        <taxon>Euteleostomi</taxon>
        <taxon>Actinopterygii</taxon>
        <taxon>Neopterygii</taxon>
        <taxon>Teleostei</taxon>
        <taxon>Neoteleostei</taxon>
        <taxon>Acanthomorphata</taxon>
        <taxon>Ovalentaria</taxon>
        <taxon>Atherinomorphae</taxon>
        <taxon>Cyprinodontiformes</taxon>
        <taxon>Nothobranchiidae</taxon>
        <taxon>Nothobranchius</taxon>
    </lineage>
</organism>
<dbReference type="Proteomes" id="UP000694548">
    <property type="component" value="Chromosome sgr14"/>
</dbReference>
<evidence type="ECO:0000313" key="7">
    <source>
        <dbReference type="Ensembl" id="ENSNFUP00015026646.1"/>
    </source>
</evidence>
<dbReference type="GO" id="GO:0016567">
    <property type="term" value="P:protein ubiquitination"/>
    <property type="evidence" value="ECO:0007669"/>
    <property type="project" value="UniProtKB-UniPathway"/>
</dbReference>
<dbReference type="PROSITE" id="PS50088">
    <property type="entry name" value="ANK_REPEAT"/>
    <property type="match status" value="5"/>
</dbReference>
<dbReference type="PRINTS" id="PR01415">
    <property type="entry name" value="ANKYRIN"/>
</dbReference>
<dbReference type="GeneTree" id="ENSGT00940000157073"/>
<feature type="repeat" description="ANK" evidence="4">
    <location>
        <begin position="241"/>
        <end position="273"/>
    </location>
</feature>
<feature type="domain" description="SOCS box" evidence="5">
    <location>
        <begin position="517"/>
        <end position="563"/>
    </location>
</feature>
<dbReference type="SUPFAM" id="SSF48403">
    <property type="entry name" value="Ankyrin repeat"/>
    <property type="match status" value="2"/>
</dbReference>
<dbReference type="Pfam" id="PF00023">
    <property type="entry name" value="Ank"/>
    <property type="match status" value="2"/>
</dbReference>
<dbReference type="InterPro" id="IPR001496">
    <property type="entry name" value="SOCS_box"/>
</dbReference>
<dbReference type="PANTHER" id="PTHR24126">
    <property type="entry name" value="ANKYRIN REPEAT, PH AND SEC7 DOMAIN CONTAINING PROTEIN SECG-RELATED"/>
    <property type="match status" value="1"/>
</dbReference>
<dbReference type="PROSITE" id="PS50225">
    <property type="entry name" value="SOCS"/>
    <property type="match status" value="1"/>
</dbReference>
<dbReference type="SMART" id="SM00248">
    <property type="entry name" value="ANK"/>
    <property type="match status" value="12"/>
</dbReference>
<name>A0A8C6LWX7_NOTFU</name>
<feature type="repeat" description="ANK" evidence="4">
    <location>
        <begin position="175"/>
        <end position="207"/>
    </location>
</feature>
<dbReference type="Gene3D" id="1.25.40.20">
    <property type="entry name" value="Ankyrin repeat-containing domain"/>
    <property type="match status" value="3"/>
</dbReference>
<keyword evidence="2" id="KW-0677">Repeat</keyword>
<evidence type="ECO:0000256" key="3">
    <source>
        <dbReference type="ARBA" id="ARBA00023043"/>
    </source>
</evidence>
<evidence type="ECO:0000256" key="4">
    <source>
        <dbReference type="PROSITE-ProRule" id="PRU00023"/>
    </source>
</evidence>
<comment type="pathway">
    <text evidence="1">Protein modification; protein ubiquitination.</text>
</comment>
<keyword evidence="8" id="KW-1185">Reference proteome</keyword>
<reference evidence="6" key="2">
    <citation type="submission" date="2020-03" db="EMBL/GenBank/DDBJ databases">
        <title>Intra-Species Differences in Population Size shape Life History and Genome Evolution.</title>
        <authorList>
            <person name="Willemsen D."/>
            <person name="Cui R."/>
            <person name="Valenzano D.R."/>
        </authorList>
    </citation>
    <scope>NUCLEOTIDE SEQUENCE</scope>
    <source>
        <strain evidence="6">GRZ</strain>
        <tissue evidence="6">Whole</tissue>
    </source>
</reference>
<evidence type="ECO:0000256" key="1">
    <source>
        <dbReference type="ARBA" id="ARBA00004906"/>
    </source>
</evidence>
<dbReference type="Pfam" id="PF12796">
    <property type="entry name" value="Ank_2"/>
    <property type="match status" value="2"/>
</dbReference>
<keyword evidence="3 4" id="KW-0040">ANK repeat</keyword>
<sequence length="573" mass="63401">MNTFEENEDEALNSYIIQLGIHDSCQDALLKSTASLKGGTDENIRVLAAIKQGDVSVLRGMLKHTFAFRESDSRGWLPLHWAASQPVLEVLETVLKSQGSSLEERTGIGGETPLTLAVKSGLWHNVKILLEHGASPHNTNIRNETPLLLAVKAVSYKLTNTLVAHGAWIEQICQKRWTAMHEAAKVGNVDILMVLLRNGGQVNQKDVMGMTPIAVAAEHGHLHVAEILLNCGSKVNSQACNGESVLMEAAGSGKTACIQLLLDNGADANLPSNSGHLPVHKAAYAGHYNALKMLIPVTSKKAIKDAGQSPVHSAADGGQSHCLQLLLACGFDVNYRMSKRNSENYQDLRRSSLYFAVSNADVECTRILLAAGAKTNLDPLHCLLVAVRSGCYEIVKLLLAAKADVNCYFTVVSDTVFPTALQYCLKDEVMMRLLLNNGYNVERCFRCHHDNSHDGFEEMDLKISFCEFISLCCLKHLSGTVVRILLDYVNQVHLCSKLRFILEKQRQWPEICKVLCSPRSLGHLCRLKVRKCLTTKRLNNPEILNSDLFPPRLKRFILYEDLNLYGPEHKSVM</sequence>
<feature type="repeat" description="ANK" evidence="4">
    <location>
        <begin position="306"/>
        <end position="338"/>
    </location>
</feature>
<evidence type="ECO:0000313" key="6">
    <source>
        <dbReference type="EMBL" id="KAF7215113.1"/>
    </source>
</evidence>
<evidence type="ECO:0000313" key="8">
    <source>
        <dbReference type="Proteomes" id="UP000694548"/>
    </source>
</evidence>
<dbReference type="InterPro" id="IPR002110">
    <property type="entry name" value="Ankyrin_rpt"/>
</dbReference>
<dbReference type="AlphaFoldDB" id="A0A8C6LWX7"/>